<proteinExistence type="predicted"/>
<gene>
    <name evidence="1" type="ORF">F4559_003153</name>
</gene>
<evidence type="ECO:0000313" key="2">
    <source>
        <dbReference type="Proteomes" id="UP000542674"/>
    </source>
</evidence>
<accession>A0A7W7WVX2</accession>
<sequence>MSHRDAAPGDPFAVALREAIRRRGLGLDRIQQRLQARGTTISVAALSYWQSGRRRPERAASMVALRHLEEVLDVAPGSLTELLGAPRPRGRSRRGATTRPLAELWHESDRIEALLSRVHVDCDDELTRVTLHVIVELAADRGVRAVRTRQVLRAEVDGPDRWISIHDLTEPGWPIPRVLPVSGCSVGRIEADEETGMIAAELVFERPLSRGETVVVEHASVLDGPPYPRGNDSYGRVFRSPIRDYVIEIRFDPRALPVACHRFTTTPDDPDGGDRRRLPVNAEGAAHAVALNFGPGTFSVAWEWPD</sequence>
<dbReference type="EMBL" id="JACHJS010000001">
    <property type="protein sequence ID" value="MBB4965794.1"/>
    <property type="molecule type" value="Genomic_DNA"/>
</dbReference>
<dbReference type="Proteomes" id="UP000542674">
    <property type="component" value="Unassembled WGS sequence"/>
</dbReference>
<dbReference type="RefSeq" id="WP_184669480.1">
    <property type="nucleotide sequence ID" value="NZ_BAABAI010000038.1"/>
</dbReference>
<reference evidence="1 2" key="1">
    <citation type="submission" date="2020-08" db="EMBL/GenBank/DDBJ databases">
        <title>Sequencing the genomes of 1000 actinobacteria strains.</title>
        <authorList>
            <person name="Klenk H.-P."/>
        </authorList>
    </citation>
    <scope>NUCLEOTIDE SEQUENCE [LARGE SCALE GENOMIC DNA]</scope>
    <source>
        <strain evidence="1 2">DSM 45084</strain>
    </source>
</reference>
<name>A0A7W7WVX2_9PSEU</name>
<keyword evidence="2" id="KW-1185">Reference proteome</keyword>
<protein>
    <submittedName>
        <fullName evidence="1">Uncharacterized protein</fullName>
    </submittedName>
</protein>
<evidence type="ECO:0000313" key="1">
    <source>
        <dbReference type="EMBL" id="MBB4965794.1"/>
    </source>
</evidence>
<comment type="caution">
    <text evidence="1">The sequence shown here is derived from an EMBL/GenBank/DDBJ whole genome shotgun (WGS) entry which is preliminary data.</text>
</comment>
<organism evidence="1 2">
    <name type="scientific">Saccharothrix violaceirubra</name>
    <dbReference type="NCBI Taxonomy" id="413306"/>
    <lineage>
        <taxon>Bacteria</taxon>
        <taxon>Bacillati</taxon>
        <taxon>Actinomycetota</taxon>
        <taxon>Actinomycetes</taxon>
        <taxon>Pseudonocardiales</taxon>
        <taxon>Pseudonocardiaceae</taxon>
        <taxon>Saccharothrix</taxon>
    </lineage>
</organism>
<dbReference type="AlphaFoldDB" id="A0A7W7WVX2"/>